<evidence type="ECO:0000256" key="2">
    <source>
        <dbReference type="SAM" id="SignalP"/>
    </source>
</evidence>
<evidence type="ECO:0000313" key="5">
    <source>
        <dbReference type="Proteomes" id="UP001165289"/>
    </source>
</evidence>
<dbReference type="CDD" id="cd09106">
    <property type="entry name" value="PLDc_vPLD3_4_5_like_1"/>
    <property type="match status" value="1"/>
</dbReference>
<protein>
    <submittedName>
        <fullName evidence="4">Phospholipase D3-like</fullName>
    </submittedName>
</protein>
<dbReference type="Pfam" id="PF00614">
    <property type="entry name" value="PLDc"/>
    <property type="match status" value="1"/>
</dbReference>
<dbReference type="CDD" id="cd09107">
    <property type="entry name" value="PLDc_vPLD3_4_5_like_2"/>
    <property type="match status" value="1"/>
</dbReference>
<feature type="chain" id="PRO_5043585994" evidence="2">
    <location>
        <begin position="20"/>
        <end position="431"/>
    </location>
</feature>
<dbReference type="SUPFAM" id="SSF56024">
    <property type="entry name" value="Phospholipase D/nuclease"/>
    <property type="match status" value="2"/>
</dbReference>
<dbReference type="InterPro" id="IPR050874">
    <property type="entry name" value="Diverse_PLD-related"/>
</dbReference>
<proteinExistence type="inferred from homology"/>
<feature type="signal peptide" evidence="2">
    <location>
        <begin position="1"/>
        <end position="19"/>
    </location>
</feature>
<dbReference type="PANTHER" id="PTHR10185">
    <property type="entry name" value="PHOSPHOLIPASE D - RELATED"/>
    <property type="match status" value="1"/>
</dbReference>
<dbReference type="Pfam" id="PF13918">
    <property type="entry name" value="PLDc_3"/>
    <property type="match status" value="1"/>
</dbReference>
<dbReference type="Proteomes" id="UP001165289">
    <property type="component" value="Unassembled WGS sequence"/>
</dbReference>
<keyword evidence="2" id="KW-0732">Signal</keyword>
<organism evidence="4 5">
    <name type="scientific">Oopsacas minuta</name>
    <dbReference type="NCBI Taxonomy" id="111878"/>
    <lineage>
        <taxon>Eukaryota</taxon>
        <taxon>Metazoa</taxon>
        <taxon>Porifera</taxon>
        <taxon>Hexactinellida</taxon>
        <taxon>Hexasterophora</taxon>
        <taxon>Lyssacinosida</taxon>
        <taxon>Leucopsacidae</taxon>
        <taxon>Oopsacas</taxon>
    </lineage>
</organism>
<evidence type="ECO:0000259" key="3">
    <source>
        <dbReference type="PROSITE" id="PS50035"/>
    </source>
</evidence>
<accession>A0AAV7JVW8</accession>
<dbReference type="Gene3D" id="3.30.870.10">
    <property type="entry name" value="Endonuclease Chain A"/>
    <property type="match status" value="2"/>
</dbReference>
<reference evidence="4 5" key="1">
    <citation type="journal article" date="2023" name="BMC Biol.">
        <title>The compact genome of the sponge Oopsacas minuta (Hexactinellida) is lacking key metazoan core genes.</title>
        <authorList>
            <person name="Santini S."/>
            <person name="Schenkelaars Q."/>
            <person name="Jourda C."/>
            <person name="Duchesne M."/>
            <person name="Belahbib H."/>
            <person name="Rocher C."/>
            <person name="Selva M."/>
            <person name="Riesgo A."/>
            <person name="Vervoort M."/>
            <person name="Leys S.P."/>
            <person name="Kodjabachian L."/>
            <person name="Le Bivic A."/>
            <person name="Borchiellini C."/>
            <person name="Claverie J.M."/>
            <person name="Renard E."/>
        </authorList>
    </citation>
    <scope>NUCLEOTIDE SEQUENCE [LARGE SCALE GENOMIC DNA]</scope>
    <source>
        <strain evidence="4">SPO-2</strain>
    </source>
</reference>
<gene>
    <name evidence="4" type="ORF">LOD99_4284</name>
</gene>
<evidence type="ECO:0000313" key="4">
    <source>
        <dbReference type="EMBL" id="KAI6652898.1"/>
    </source>
</evidence>
<dbReference type="InterPro" id="IPR001736">
    <property type="entry name" value="PLipase_D/transphosphatidylase"/>
</dbReference>
<comment type="caution">
    <text evidence="4">The sequence shown here is derived from an EMBL/GenBank/DDBJ whole genome shotgun (WGS) entry which is preliminary data.</text>
</comment>
<comment type="similarity">
    <text evidence="1">Belongs to the phospholipase D family.</text>
</comment>
<dbReference type="GO" id="GO:0003824">
    <property type="term" value="F:catalytic activity"/>
    <property type="evidence" value="ECO:0007669"/>
    <property type="project" value="InterPro"/>
</dbReference>
<keyword evidence="5" id="KW-1185">Reference proteome</keyword>
<feature type="domain" description="PLD phosphodiesterase" evidence="3">
    <location>
        <begin position="136"/>
        <end position="163"/>
    </location>
</feature>
<dbReference type="PROSITE" id="PS50035">
    <property type="entry name" value="PLD"/>
    <property type="match status" value="2"/>
</dbReference>
<dbReference type="InterPro" id="IPR032803">
    <property type="entry name" value="PLDc_3"/>
</dbReference>
<feature type="domain" description="PLD phosphodiesterase" evidence="3">
    <location>
        <begin position="358"/>
        <end position="384"/>
    </location>
</feature>
<sequence length="431" mass="48690">MRWTIFYLVILVHLVPVTTLCQLKIVESIPQNLTYPGGSPTHESTFKGWADILNLAKNEVNISSFYMTLKGSDTKTKDPSTKEGEQILTSLKLLGGKGVTIRIVEEISSKGKSDSDQLEKLKLAQVQHLNMSNFGTGGILHTKFIFVDGKHMYVGSANMDWRSLTQVKELGILAINCPTLVQDAAKIFEVYWQLSKPGAKLPHVWPPALSTSFNMQTPMKVDIGGGSNNPYLYLSSAPYTFCPTGRTRDLNALLNVIRSAEKFVWIAVMDYIPAIIYNKPYQFWPVIDDELRRAAIERNINIRVMASYWSHTKEQMLQYLCSLTADSQIKRYPHYGGWIDVKLFEVPVFTPEQKSIPFARVNHNKYMVTDNKGYIGTSNWTGDYFNSTAGVSVTIQQKDGNNSLPQQLRDIFSRDWDSKYAKPIICNGSVF</sequence>
<dbReference type="PANTHER" id="PTHR10185:SF17">
    <property type="entry name" value="GM01519P-RELATED"/>
    <property type="match status" value="1"/>
</dbReference>
<dbReference type="AlphaFoldDB" id="A0AAV7JVW8"/>
<evidence type="ECO:0000256" key="1">
    <source>
        <dbReference type="ARBA" id="ARBA00008664"/>
    </source>
</evidence>
<dbReference type="SMART" id="SM00155">
    <property type="entry name" value="PLDc"/>
    <property type="match status" value="2"/>
</dbReference>
<dbReference type="EMBL" id="JAKMXF010000297">
    <property type="protein sequence ID" value="KAI6652898.1"/>
    <property type="molecule type" value="Genomic_DNA"/>
</dbReference>
<name>A0AAV7JVW8_9METZ</name>